<keyword evidence="1" id="KW-0732">Signal</keyword>
<keyword evidence="3" id="KW-1185">Reference proteome</keyword>
<protein>
    <submittedName>
        <fullName evidence="2">Putative malate dehydrogenase</fullName>
    </submittedName>
</protein>
<dbReference type="EMBL" id="LCWF01000147">
    <property type="protein sequence ID" value="KKY17363.1"/>
    <property type="molecule type" value="Genomic_DNA"/>
</dbReference>
<feature type="chain" id="PRO_5002544544" evidence="1">
    <location>
        <begin position="18"/>
        <end position="284"/>
    </location>
</feature>
<dbReference type="Proteomes" id="UP000053317">
    <property type="component" value="Unassembled WGS sequence"/>
</dbReference>
<sequence length="284" mass="30678">MWRSILLVASLALTALSAPTSTTEKREAMKMAYTYSPELASFYNAVSKEINNIKDTASYQANDACNMASANANFPSSPTALPAPNNGSSLKHVLLAMGTQNYTCPSTLNASATPTAIGAYANLFNVSCIAANYPSLLDSLPVLAYQYKLPSTYYPTAGTVGESPETSLSSDYAMQPLNIVYSGVHTFYNTTTPRFDLDSGDVNNGLILGKKVANSTAWPNATQGEYGAVPYLKLDVEENEDTSTESYTNVYRMLTQGGSNPKTCENYTGEFSIEYTGLYYIYGM</sequence>
<dbReference type="Pfam" id="PF11693">
    <property type="entry name" value="DUF2990"/>
    <property type="match status" value="1"/>
</dbReference>
<dbReference type="InterPro" id="IPR021851">
    <property type="entry name" value="DUF3455"/>
</dbReference>
<accession>A0A0G2G091</accession>
<dbReference type="InterPro" id="IPR021706">
    <property type="entry name" value="DUF2990"/>
</dbReference>
<dbReference type="OrthoDB" id="1859733at2759"/>
<evidence type="ECO:0000313" key="2">
    <source>
        <dbReference type="EMBL" id="KKY17363.1"/>
    </source>
</evidence>
<evidence type="ECO:0000256" key="1">
    <source>
        <dbReference type="SAM" id="SignalP"/>
    </source>
</evidence>
<reference evidence="2 3" key="2">
    <citation type="submission" date="2015-05" db="EMBL/GenBank/DDBJ databases">
        <authorList>
            <person name="Morales-Cruz A."/>
            <person name="Amrine K.C."/>
            <person name="Cantu D."/>
        </authorList>
    </citation>
    <scope>NUCLEOTIDE SEQUENCE [LARGE SCALE GENOMIC DNA]</scope>
    <source>
        <strain evidence="2">UCRPC4</strain>
    </source>
</reference>
<dbReference type="PANTHER" id="PTHR35567:SF1">
    <property type="entry name" value="CONSERVED FUNGAL PROTEIN (AFU_ORTHOLOGUE AFUA_1G14230)"/>
    <property type="match status" value="1"/>
</dbReference>
<feature type="signal peptide" evidence="1">
    <location>
        <begin position="1"/>
        <end position="17"/>
    </location>
</feature>
<dbReference type="PANTHER" id="PTHR35567">
    <property type="entry name" value="MALATE DEHYDROGENASE (AFU_ORTHOLOGUE AFUA_2G13800)"/>
    <property type="match status" value="1"/>
</dbReference>
<comment type="caution">
    <text evidence="2">The sequence shown here is derived from an EMBL/GenBank/DDBJ whole genome shotgun (WGS) entry which is preliminary data.</text>
</comment>
<organism evidence="2 3">
    <name type="scientific">Phaeomoniella chlamydospora</name>
    <name type="common">Phaeoacremonium chlamydosporum</name>
    <dbReference type="NCBI Taxonomy" id="158046"/>
    <lineage>
        <taxon>Eukaryota</taxon>
        <taxon>Fungi</taxon>
        <taxon>Dikarya</taxon>
        <taxon>Ascomycota</taxon>
        <taxon>Pezizomycotina</taxon>
        <taxon>Eurotiomycetes</taxon>
        <taxon>Chaetothyriomycetidae</taxon>
        <taxon>Phaeomoniellales</taxon>
        <taxon>Phaeomoniellaceae</taxon>
        <taxon>Phaeomoniella</taxon>
    </lineage>
</organism>
<gene>
    <name evidence="2" type="ORF">UCRPC4_g05607</name>
</gene>
<reference evidence="2 3" key="1">
    <citation type="submission" date="2015-05" db="EMBL/GenBank/DDBJ databases">
        <title>Distinctive expansion of gene families associated with plant cell wall degradation and secondary metabolism in the genomes of grapevine trunk pathogens.</title>
        <authorList>
            <person name="Lawrence D.P."/>
            <person name="Travadon R."/>
            <person name="Rolshausen P.E."/>
            <person name="Baumgartner K."/>
        </authorList>
    </citation>
    <scope>NUCLEOTIDE SEQUENCE [LARGE SCALE GENOMIC DNA]</scope>
    <source>
        <strain evidence="2">UCRPC4</strain>
    </source>
</reference>
<name>A0A0G2G091_PHACM</name>
<dbReference type="AlphaFoldDB" id="A0A0G2G091"/>
<proteinExistence type="predicted"/>
<evidence type="ECO:0000313" key="3">
    <source>
        <dbReference type="Proteomes" id="UP000053317"/>
    </source>
</evidence>
<dbReference type="Pfam" id="PF11937">
    <property type="entry name" value="DUF3455"/>
    <property type="match status" value="1"/>
</dbReference>